<sequence>ITDFPDPSVNMEDLVEKRPVAVLAERFHVEEIDPGFEKFIVTVVNRLQVFSQGYIEISQIVAEKDMPLLVCFYIANLDGMEKAILVL</sequence>
<name>X1FMJ7_9ZZZZ</name>
<gene>
    <name evidence="1" type="ORF">S01H4_66050</name>
</gene>
<evidence type="ECO:0000313" key="1">
    <source>
        <dbReference type="EMBL" id="GAH30594.1"/>
    </source>
</evidence>
<proteinExistence type="predicted"/>
<protein>
    <submittedName>
        <fullName evidence="1">Uncharacterized protein</fullName>
    </submittedName>
</protein>
<comment type="caution">
    <text evidence="1">The sequence shown here is derived from an EMBL/GenBank/DDBJ whole genome shotgun (WGS) entry which is preliminary data.</text>
</comment>
<organism evidence="1">
    <name type="scientific">marine sediment metagenome</name>
    <dbReference type="NCBI Taxonomy" id="412755"/>
    <lineage>
        <taxon>unclassified sequences</taxon>
        <taxon>metagenomes</taxon>
        <taxon>ecological metagenomes</taxon>
    </lineage>
</organism>
<feature type="non-terminal residue" evidence="1">
    <location>
        <position position="87"/>
    </location>
</feature>
<reference evidence="1" key="1">
    <citation type="journal article" date="2014" name="Front. Microbiol.">
        <title>High frequency of phylogenetically diverse reductive dehalogenase-homologous genes in deep subseafloor sedimentary metagenomes.</title>
        <authorList>
            <person name="Kawai M."/>
            <person name="Futagami T."/>
            <person name="Toyoda A."/>
            <person name="Takaki Y."/>
            <person name="Nishi S."/>
            <person name="Hori S."/>
            <person name="Arai W."/>
            <person name="Tsubouchi T."/>
            <person name="Morono Y."/>
            <person name="Uchiyama I."/>
            <person name="Ito T."/>
            <person name="Fujiyama A."/>
            <person name="Inagaki F."/>
            <person name="Takami H."/>
        </authorList>
    </citation>
    <scope>NUCLEOTIDE SEQUENCE</scope>
    <source>
        <strain evidence="1">Expedition CK06-06</strain>
    </source>
</reference>
<dbReference type="EMBL" id="BART01040694">
    <property type="protein sequence ID" value="GAH30594.1"/>
    <property type="molecule type" value="Genomic_DNA"/>
</dbReference>
<accession>X1FMJ7</accession>
<feature type="non-terminal residue" evidence="1">
    <location>
        <position position="1"/>
    </location>
</feature>
<dbReference type="AlphaFoldDB" id="X1FMJ7"/>